<dbReference type="CDD" id="cd01948">
    <property type="entry name" value="EAL"/>
    <property type="match status" value="1"/>
</dbReference>
<sequence>MDRKNPALGIILVYLGFGSLWILLSDWVLTLFARDAAQLAQWQQYKGIAFILATALLLYGILRVRERQLATSEARQRLFIEYAPAALAMFDTEMRFMVVSRRWRNDYGLADQDLTRRSHYEVFPEIPQRWREVHRRALRGEVLSAENDCFIRPDGRTQWQRWEVRPWYRADESIGGIVIFTEDITPQKEAEREMRIAATAFETRQSMIITDAEQRILRVNRAFCQTTGYRPDEVIGRTPDMLKSGQHSAGFYRAMWEKLEEEDEWQGEIWNRRKNGQIYPEWLHISAVRDGDGRISHYVGAFEDISEHKEAEAQIHSLSYFDVLTKLPNRRLFIDRLQQALRTSKQLGTVGAVFFIDLDDFSALNDTQGHDVGDKVLIEISRHLVAAVSGDDTVARLGGDEFVVVMENLGSQKDAALLRAKQSGERLLAAIRQPIKIDGNQYVITASMGISPFDGSSDSVTDLLKRADAAMLQVKKIGRDCLHFFDQSMQQALEQRVALESRLRQAIPRHLRLYYQPQFDRQGRTLGAEVLVRWQDPVQGLISPGAFIPLAEESGLIVPMGRWILDQACQQLKRWQDHPARQWLSLSVNVSAQNNFSRPILSAR</sequence>
<organism evidence="6 7">
    <name type="scientific">Thiorhodovibrio winogradskyi</name>
    <dbReference type="NCBI Taxonomy" id="77007"/>
    <lineage>
        <taxon>Bacteria</taxon>
        <taxon>Pseudomonadati</taxon>
        <taxon>Pseudomonadota</taxon>
        <taxon>Gammaproteobacteria</taxon>
        <taxon>Chromatiales</taxon>
        <taxon>Chromatiaceae</taxon>
        <taxon>Thiorhodovibrio</taxon>
    </lineage>
</organism>
<proteinExistence type="predicted"/>
<feature type="transmembrane region" description="Helical" evidence="1">
    <location>
        <begin position="7"/>
        <end position="24"/>
    </location>
</feature>
<dbReference type="EMBL" id="CP121472">
    <property type="protein sequence ID" value="WPL19166.1"/>
    <property type="molecule type" value="Genomic_DNA"/>
</dbReference>
<dbReference type="Proteomes" id="UP001432180">
    <property type="component" value="Chromosome"/>
</dbReference>
<dbReference type="InterPro" id="IPR000700">
    <property type="entry name" value="PAS-assoc_C"/>
</dbReference>
<dbReference type="GO" id="GO:0071111">
    <property type="term" value="F:cyclic-guanylate-specific phosphodiesterase activity"/>
    <property type="evidence" value="ECO:0007669"/>
    <property type="project" value="UniProtKB-EC"/>
</dbReference>
<dbReference type="SMART" id="SM00091">
    <property type="entry name" value="PAS"/>
    <property type="match status" value="2"/>
</dbReference>
<dbReference type="Pfam" id="PF08448">
    <property type="entry name" value="PAS_4"/>
    <property type="match status" value="1"/>
</dbReference>
<evidence type="ECO:0000256" key="1">
    <source>
        <dbReference type="SAM" id="Phobius"/>
    </source>
</evidence>
<feature type="transmembrane region" description="Helical" evidence="1">
    <location>
        <begin position="44"/>
        <end position="62"/>
    </location>
</feature>
<evidence type="ECO:0000259" key="3">
    <source>
        <dbReference type="PROSITE" id="PS50113"/>
    </source>
</evidence>
<dbReference type="PANTHER" id="PTHR44757:SF2">
    <property type="entry name" value="BIOFILM ARCHITECTURE MAINTENANCE PROTEIN MBAA"/>
    <property type="match status" value="1"/>
</dbReference>
<name>A0ABZ0SGI1_9GAMM</name>
<dbReference type="Pfam" id="PF00563">
    <property type="entry name" value="EAL"/>
    <property type="match status" value="1"/>
</dbReference>
<dbReference type="Gene3D" id="3.30.70.270">
    <property type="match status" value="1"/>
</dbReference>
<evidence type="ECO:0000313" key="7">
    <source>
        <dbReference type="Proteomes" id="UP001432180"/>
    </source>
</evidence>
<dbReference type="PROSITE" id="PS50887">
    <property type="entry name" value="GGDEF"/>
    <property type="match status" value="1"/>
</dbReference>
<dbReference type="InterPro" id="IPR000160">
    <property type="entry name" value="GGDEF_dom"/>
</dbReference>
<dbReference type="CDD" id="cd00130">
    <property type="entry name" value="PAS"/>
    <property type="match status" value="2"/>
</dbReference>
<keyword evidence="1" id="KW-0472">Membrane</keyword>
<dbReference type="Gene3D" id="3.20.20.450">
    <property type="entry name" value="EAL domain"/>
    <property type="match status" value="1"/>
</dbReference>
<dbReference type="InterPro" id="IPR001610">
    <property type="entry name" value="PAC"/>
</dbReference>
<dbReference type="InterPro" id="IPR043128">
    <property type="entry name" value="Rev_trsase/Diguanyl_cyclase"/>
</dbReference>
<dbReference type="InterPro" id="IPR001633">
    <property type="entry name" value="EAL_dom"/>
</dbReference>
<dbReference type="SMART" id="SM00267">
    <property type="entry name" value="GGDEF"/>
    <property type="match status" value="1"/>
</dbReference>
<dbReference type="PROSITE" id="PS50113">
    <property type="entry name" value="PAC"/>
    <property type="match status" value="2"/>
</dbReference>
<feature type="domain" description="PAS" evidence="2">
    <location>
        <begin position="190"/>
        <end position="238"/>
    </location>
</feature>
<keyword evidence="1" id="KW-1133">Transmembrane helix</keyword>
<feature type="domain" description="EAL" evidence="4">
    <location>
        <begin position="496"/>
        <end position="604"/>
    </location>
</feature>
<dbReference type="CDD" id="cd01949">
    <property type="entry name" value="GGDEF"/>
    <property type="match status" value="1"/>
</dbReference>
<dbReference type="InterPro" id="IPR029787">
    <property type="entry name" value="Nucleotide_cyclase"/>
</dbReference>
<dbReference type="InterPro" id="IPR035965">
    <property type="entry name" value="PAS-like_dom_sf"/>
</dbReference>
<dbReference type="Pfam" id="PF00990">
    <property type="entry name" value="GGDEF"/>
    <property type="match status" value="1"/>
</dbReference>
<dbReference type="SUPFAM" id="SSF141868">
    <property type="entry name" value="EAL domain-like"/>
    <property type="match status" value="1"/>
</dbReference>
<reference evidence="6 7" key="1">
    <citation type="journal article" date="2023" name="Microorganisms">
        <title>Thiorhodovibrio frisius and Trv. litoralis spp. nov., Two Novel Members from a Clade of Fastidious Purple Sulfur Bacteria That Exhibit Unique Red-Shifted Light-Harvesting Capabilities.</title>
        <authorList>
            <person name="Methner A."/>
            <person name="Kuzyk S.B."/>
            <person name="Petersen J."/>
            <person name="Bauer S."/>
            <person name="Brinkmann H."/>
            <person name="Sichau K."/>
            <person name="Wanner G."/>
            <person name="Wolf J."/>
            <person name="Neumann-Schaal M."/>
            <person name="Henke P."/>
            <person name="Tank M."/>
            <person name="Sproer C."/>
            <person name="Bunk B."/>
            <person name="Overmann J."/>
        </authorList>
    </citation>
    <scope>NUCLEOTIDE SEQUENCE [LARGE SCALE GENOMIC DNA]</scope>
    <source>
        <strain evidence="6 7">DSM 6702</strain>
    </source>
</reference>
<dbReference type="SMART" id="SM00086">
    <property type="entry name" value="PAC"/>
    <property type="match status" value="2"/>
</dbReference>
<dbReference type="PROSITE" id="PS50112">
    <property type="entry name" value="PAS"/>
    <property type="match status" value="1"/>
</dbReference>
<accession>A0ABZ0SGI1</accession>
<protein>
    <submittedName>
        <fullName evidence="6">Cyclic di-GMP phosphodiesterase Gmr</fullName>
        <ecNumber evidence="6">3.1.4.52</ecNumber>
    </submittedName>
</protein>
<dbReference type="InterPro" id="IPR013656">
    <property type="entry name" value="PAS_4"/>
</dbReference>
<dbReference type="EC" id="3.1.4.52" evidence="6"/>
<evidence type="ECO:0000259" key="4">
    <source>
        <dbReference type="PROSITE" id="PS50883"/>
    </source>
</evidence>
<evidence type="ECO:0000313" key="6">
    <source>
        <dbReference type="EMBL" id="WPL19166.1"/>
    </source>
</evidence>
<dbReference type="PANTHER" id="PTHR44757">
    <property type="entry name" value="DIGUANYLATE CYCLASE DGCP"/>
    <property type="match status" value="1"/>
</dbReference>
<dbReference type="SMART" id="SM00052">
    <property type="entry name" value="EAL"/>
    <property type="match status" value="1"/>
</dbReference>
<evidence type="ECO:0000259" key="2">
    <source>
        <dbReference type="PROSITE" id="PS50112"/>
    </source>
</evidence>
<dbReference type="NCBIfam" id="TIGR00229">
    <property type="entry name" value="sensory_box"/>
    <property type="match status" value="2"/>
</dbReference>
<dbReference type="Pfam" id="PF13426">
    <property type="entry name" value="PAS_9"/>
    <property type="match status" value="1"/>
</dbReference>
<dbReference type="PROSITE" id="PS50883">
    <property type="entry name" value="EAL"/>
    <property type="match status" value="1"/>
</dbReference>
<evidence type="ECO:0000259" key="5">
    <source>
        <dbReference type="PROSITE" id="PS50887"/>
    </source>
</evidence>
<feature type="domain" description="PAC" evidence="3">
    <location>
        <begin position="265"/>
        <end position="317"/>
    </location>
</feature>
<keyword evidence="1" id="KW-0812">Transmembrane</keyword>
<dbReference type="SUPFAM" id="SSF55785">
    <property type="entry name" value="PYP-like sensor domain (PAS domain)"/>
    <property type="match status" value="2"/>
</dbReference>
<dbReference type="Gene3D" id="3.30.450.20">
    <property type="entry name" value="PAS domain"/>
    <property type="match status" value="2"/>
</dbReference>
<dbReference type="InterPro" id="IPR000014">
    <property type="entry name" value="PAS"/>
</dbReference>
<keyword evidence="6" id="KW-0378">Hydrolase</keyword>
<keyword evidence="7" id="KW-1185">Reference proteome</keyword>
<dbReference type="NCBIfam" id="TIGR00254">
    <property type="entry name" value="GGDEF"/>
    <property type="match status" value="1"/>
</dbReference>
<feature type="domain" description="PAC" evidence="3">
    <location>
        <begin position="144"/>
        <end position="196"/>
    </location>
</feature>
<gene>
    <name evidence="6" type="primary">gmr_13</name>
    <name evidence="6" type="ORF">Thiowin_04273</name>
</gene>
<dbReference type="InterPro" id="IPR052155">
    <property type="entry name" value="Biofilm_reg_signaling"/>
</dbReference>
<dbReference type="InterPro" id="IPR035919">
    <property type="entry name" value="EAL_sf"/>
</dbReference>
<dbReference type="SUPFAM" id="SSF55073">
    <property type="entry name" value="Nucleotide cyclase"/>
    <property type="match status" value="1"/>
</dbReference>
<feature type="domain" description="GGDEF" evidence="5">
    <location>
        <begin position="349"/>
        <end position="487"/>
    </location>
</feature>